<reference evidence="3" key="1">
    <citation type="submission" date="2017-09" db="EMBL/GenBank/DDBJ databases">
        <title>Depth-based differentiation of microbial function through sediment-hosted aquifers and enrichment of novel symbionts in the deep terrestrial subsurface.</title>
        <authorList>
            <person name="Probst A.J."/>
            <person name="Ladd B."/>
            <person name="Jarett J.K."/>
            <person name="Geller-Mcgrath D.E."/>
            <person name="Sieber C.M.K."/>
            <person name="Emerson J.B."/>
            <person name="Anantharaman K."/>
            <person name="Thomas B.C."/>
            <person name="Malmstrom R."/>
            <person name="Stieglmeier M."/>
            <person name="Klingl A."/>
            <person name="Woyke T."/>
            <person name="Ryan C.M."/>
            <person name="Banfield J.F."/>
        </authorList>
    </citation>
    <scope>NUCLEOTIDE SEQUENCE [LARGE SCALE GENOMIC DNA]</scope>
</reference>
<dbReference type="InterPro" id="IPR029056">
    <property type="entry name" value="Ribokinase-like"/>
</dbReference>
<accession>A0A2M7AYE1</accession>
<dbReference type="Proteomes" id="UP000228775">
    <property type="component" value="Unassembled WGS sequence"/>
</dbReference>
<evidence type="ECO:0000259" key="1">
    <source>
        <dbReference type="Pfam" id="PF00294"/>
    </source>
</evidence>
<feature type="domain" description="Carbohydrate kinase PfkB" evidence="1">
    <location>
        <begin position="146"/>
        <end position="220"/>
    </location>
</feature>
<dbReference type="SUPFAM" id="SSF53613">
    <property type="entry name" value="Ribokinase-like"/>
    <property type="match status" value="1"/>
</dbReference>
<sequence>MISVYSSFSKDKIMDEGGKIMSVRKGGPAYFIERIFKKYRFSYLLKTEKAIEVEIKLSPKGEMGRVKNKLKTKRIRVRNTRKPVLISTIGKEWMLKNNIPEDAKVFLDIQGYVRDLRRFGKKTSFNAPFLSEIFCIKGTKKEISYLPKNIIEKQKDKCLIITKGSEGAFVYYEGKKFLFKPKTKVIQKMAIGAGDVFFASFVLNFIKSNGNIIKSGRAASKEVVEFLKG</sequence>
<dbReference type="EMBL" id="PEVY01000002">
    <property type="protein sequence ID" value="PIU75563.1"/>
    <property type="molecule type" value="Genomic_DNA"/>
</dbReference>
<dbReference type="InterPro" id="IPR011611">
    <property type="entry name" value="PfkB_dom"/>
</dbReference>
<dbReference type="AlphaFoldDB" id="A0A2M7AYE1"/>
<name>A0A2M7AYE1_9BACT</name>
<comment type="caution">
    <text evidence="2">The sequence shown here is derived from an EMBL/GenBank/DDBJ whole genome shotgun (WGS) entry which is preliminary data.</text>
</comment>
<evidence type="ECO:0000313" key="2">
    <source>
        <dbReference type="EMBL" id="PIU75563.1"/>
    </source>
</evidence>
<gene>
    <name evidence="2" type="ORF">COS76_00050</name>
</gene>
<dbReference type="Pfam" id="PF00294">
    <property type="entry name" value="PfkB"/>
    <property type="match status" value="1"/>
</dbReference>
<dbReference type="Gene3D" id="3.40.1190.20">
    <property type="match status" value="1"/>
</dbReference>
<protein>
    <recommendedName>
        <fullName evidence="1">Carbohydrate kinase PfkB domain-containing protein</fullName>
    </recommendedName>
</protein>
<organism evidence="2 3">
    <name type="scientific">Candidatus Portnoybacteria bacterium CG06_land_8_20_14_3_00_39_12</name>
    <dbReference type="NCBI Taxonomy" id="1974809"/>
    <lineage>
        <taxon>Bacteria</taxon>
        <taxon>Candidatus Portnoyibacteriota</taxon>
    </lineage>
</organism>
<proteinExistence type="predicted"/>
<evidence type="ECO:0000313" key="3">
    <source>
        <dbReference type="Proteomes" id="UP000228775"/>
    </source>
</evidence>